<keyword evidence="1" id="KW-0812">Transmembrane</keyword>
<sequence length="214" mass="24580">MFSIFLVYTIKLLKKTGEKQKIHKLKVKIYFSILGGFLIGLGFGATSDPFLFMFGLSFRIVGYVFQIIGIVVLAIFFTSLPSLSEQDWKNNIDKLFLMRASGICIYYKFFKDQDTKHDEQKISGAINTIKMILREISHDEGEMVIEKEGKVLITCQGKYITGVIIADQNSNSLNFLLKRLIEKVEFIYSNIARDWDGAMEIFLPIENITREIFS</sequence>
<evidence type="ECO:0000256" key="1">
    <source>
        <dbReference type="SAM" id="Phobius"/>
    </source>
</evidence>
<feature type="transmembrane region" description="Helical" evidence="1">
    <location>
        <begin position="29"/>
        <end position="54"/>
    </location>
</feature>
<gene>
    <name evidence="2" type="ORF">S01H4_33722</name>
</gene>
<keyword evidence="1" id="KW-0472">Membrane</keyword>
<comment type="caution">
    <text evidence="2">The sequence shown here is derived from an EMBL/GenBank/DDBJ whole genome shotgun (WGS) entry which is preliminary data.</text>
</comment>
<evidence type="ECO:0000313" key="2">
    <source>
        <dbReference type="EMBL" id="GAG81830.1"/>
    </source>
</evidence>
<keyword evidence="1" id="KW-1133">Transmembrane helix</keyword>
<proteinExistence type="predicted"/>
<name>X1AGW0_9ZZZZ</name>
<dbReference type="EMBL" id="BART01017776">
    <property type="protein sequence ID" value="GAG81830.1"/>
    <property type="molecule type" value="Genomic_DNA"/>
</dbReference>
<feature type="transmembrane region" description="Helical" evidence="1">
    <location>
        <begin position="60"/>
        <end position="80"/>
    </location>
</feature>
<organism evidence="2">
    <name type="scientific">marine sediment metagenome</name>
    <dbReference type="NCBI Taxonomy" id="412755"/>
    <lineage>
        <taxon>unclassified sequences</taxon>
        <taxon>metagenomes</taxon>
        <taxon>ecological metagenomes</taxon>
    </lineage>
</organism>
<reference evidence="2" key="1">
    <citation type="journal article" date="2014" name="Front. Microbiol.">
        <title>High frequency of phylogenetically diverse reductive dehalogenase-homologous genes in deep subseafloor sedimentary metagenomes.</title>
        <authorList>
            <person name="Kawai M."/>
            <person name="Futagami T."/>
            <person name="Toyoda A."/>
            <person name="Takaki Y."/>
            <person name="Nishi S."/>
            <person name="Hori S."/>
            <person name="Arai W."/>
            <person name="Tsubouchi T."/>
            <person name="Morono Y."/>
            <person name="Uchiyama I."/>
            <person name="Ito T."/>
            <person name="Fujiyama A."/>
            <person name="Inagaki F."/>
            <person name="Takami H."/>
        </authorList>
    </citation>
    <scope>NUCLEOTIDE SEQUENCE</scope>
    <source>
        <strain evidence="2">Expedition CK06-06</strain>
    </source>
</reference>
<dbReference type="AlphaFoldDB" id="X1AGW0"/>
<protein>
    <submittedName>
        <fullName evidence="2">Uncharacterized protein</fullName>
    </submittedName>
</protein>
<accession>X1AGW0</accession>